<evidence type="ECO:0000256" key="13">
    <source>
        <dbReference type="ARBA" id="ARBA00047950"/>
    </source>
</evidence>
<evidence type="ECO:0000259" key="16">
    <source>
        <dbReference type="PROSITE" id="PS50975"/>
    </source>
</evidence>
<keyword evidence="5" id="KW-0436">Ligase</keyword>
<evidence type="ECO:0000256" key="7">
    <source>
        <dbReference type="ARBA" id="ARBA00022840"/>
    </source>
</evidence>
<evidence type="ECO:0000256" key="15">
    <source>
        <dbReference type="SAM" id="MobiDB-lite"/>
    </source>
</evidence>
<proteinExistence type="inferred from homology"/>
<dbReference type="Pfam" id="PF03133">
    <property type="entry name" value="TTL"/>
    <property type="match status" value="1"/>
</dbReference>
<dbReference type="GO" id="GO:0000226">
    <property type="term" value="P:microtubule cytoskeleton organization"/>
    <property type="evidence" value="ECO:0007669"/>
    <property type="project" value="TreeGrafter"/>
</dbReference>
<dbReference type="EMBL" id="CM000605">
    <property type="protein sequence ID" value="EEC51879.1"/>
    <property type="molecule type" value="Genomic_DNA"/>
</dbReference>
<keyword evidence="18" id="KW-1185">Reference proteome</keyword>
<gene>
    <name evidence="17" type="ORF">PHATRDRAFT_43081</name>
</gene>
<evidence type="ECO:0000256" key="3">
    <source>
        <dbReference type="ARBA" id="ARBA00006820"/>
    </source>
</evidence>
<evidence type="ECO:0000256" key="11">
    <source>
        <dbReference type="ARBA" id="ARBA00038960"/>
    </source>
</evidence>
<dbReference type="GO" id="GO:0004835">
    <property type="term" value="F:tubulin-tyrosine ligase activity"/>
    <property type="evidence" value="ECO:0007669"/>
    <property type="project" value="UniProtKB-EC"/>
</dbReference>
<sequence>MNNMAHAAMESMDMPSALPSSLLAAAAVPANATPASARRRRTSRRERGLHPATLKLEIVHGTDIVYAVHGTSAAFDGLEDKDELVRTMQRWGCDHLKLSPPSVLINWDVTHEECLNVVGKQLPAVESNKDANVVAVLKEPMGSQGQGIFFVKNAEEIHVVIEEHRQRAEAEPAFLDNLIEAKGRIPSWVLQAEVVPSLLIFDGRKFHIRTYVVAVENLDHPDLVDVFVYNRHEVRVAGVPVPPDGGTERDRKAYITNGALSTTTQRVLIDQVEELMSRNLKSATEAFVAETFGKHLLPDFGGRVRCTQLDNDGPTPIRKFAMAGLDLMVTEDNRLYLLEVNANPAAPRENTITEDFANHLKGFWRDLVNLVTDVDAPNFVPVKDILQQHGLLDS</sequence>
<evidence type="ECO:0000256" key="12">
    <source>
        <dbReference type="ARBA" id="ARBA00041021"/>
    </source>
</evidence>
<dbReference type="InterPro" id="IPR011761">
    <property type="entry name" value="ATP-grasp"/>
</dbReference>
<comment type="catalytic activity">
    <reaction evidence="13">
        <text>C-terminal L-alpha-aminoacyl-L-glutamyl-L-glutamyl-[tubulin] + L-tyrosine + ATP = C-terminal L-alpha-aminoacyl-L-glutamyl-L-glutamyl-L-tyrosyl-[tubulin] + ADP + phosphate + H(+)</text>
        <dbReference type="Rhea" id="RHEA:17605"/>
        <dbReference type="Rhea" id="RHEA-COMP:16434"/>
        <dbReference type="Rhea" id="RHEA-COMP:16435"/>
        <dbReference type="ChEBI" id="CHEBI:15378"/>
        <dbReference type="ChEBI" id="CHEBI:30616"/>
        <dbReference type="ChEBI" id="CHEBI:43474"/>
        <dbReference type="ChEBI" id="CHEBI:58315"/>
        <dbReference type="ChEBI" id="CHEBI:149554"/>
        <dbReference type="ChEBI" id="CHEBI:149555"/>
        <dbReference type="ChEBI" id="CHEBI:456216"/>
        <dbReference type="EC" id="6.3.2.25"/>
    </reaction>
</comment>
<dbReference type="InterPro" id="IPR052492">
    <property type="entry name" value="Tubulin-tyrosine_ligase"/>
</dbReference>
<keyword evidence="9" id="KW-0630">Potassium</keyword>
<dbReference type="PaxDb" id="2850-Phatr43081"/>
<evidence type="ECO:0000256" key="9">
    <source>
        <dbReference type="ARBA" id="ARBA00022958"/>
    </source>
</evidence>
<keyword evidence="7 14" id="KW-0067">ATP-binding</keyword>
<dbReference type="InterPro" id="IPR004344">
    <property type="entry name" value="TTL/TTLL_fam"/>
</dbReference>
<dbReference type="GeneID" id="7196865"/>
<evidence type="ECO:0000256" key="2">
    <source>
        <dbReference type="ARBA" id="ARBA00001958"/>
    </source>
</evidence>
<keyword evidence="8" id="KW-0460">Magnesium</keyword>
<reference evidence="17 18" key="1">
    <citation type="journal article" date="2008" name="Nature">
        <title>The Phaeodactylum genome reveals the evolutionary history of diatom genomes.</title>
        <authorList>
            <person name="Bowler C."/>
            <person name="Allen A.E."/>
            <person name="Badger J.H."/>
            <person name="Grimwood J."/>
            <person name="Jabbari K."/>
            <person name="Kuo A."/>
            <person name="Maheswari U."/>
            <person name="Martens C."/>
            <person name="Maumus F."/>
            <person name="Otillar R.P."/>
            <person name="Rayko E."/>
            <person name="Salamov A."/>
            <person name="Vandepoele K."/>
            <person name="Beszteri B."/>
            <person name="Gruber A."/>
            <person name="Heijde M."/>
            <person name="Katinka M."/>
            <person name="Mock T."/>
            <person name="Valentin K."/>
            <person name="Verret F."/>
            <person name="Berges J.A."/>
            <person name="Brownlee C."/>
            <person name="Cadoret J.P."/>
            <person name="Chiovitti A."/>
            <person name="Choi C.J."/>
            <person name="Coesel S."/>
            <person name="De Martino A."/>
            <person name="Detter J.C."/>
            <person name="Durkin C."/>
            <person name="Falciatore A."/>
            <person name="Fournet J."/>
            <person name="Haruta M."/>
            <person name="Huysman M.J."/>
            <person name="Jenkins B.D."/>
            <person name="Jiroutova K."/>
            <person name="Jorgensen R.E."/>
            <person name="Joubert Y."/>
            <person name="Kaplan A."/>
            <person name="Kroger N."/>
            <person name="Kroth P.G."/>
            <person name="La Roche J."/>
            <person name="Lindquist E."/>
            <person name="Lommer M."/>
            <person name="Martin-Jezequel V."/>
            <person name="Lopez P.J."/>
            <person name="Lucas S."/>
            <person name="Mangogna M."/>
            <person name="McGinnis K."/>
            <person name="Medlin L.K."/>
            <person name="Montsant A."/>
            <person name="Oudot-Le Secq M.P."/>
            <person name="Napoli C."/>
            <person name="Obornik M."/>
            <person name="Parker M.S."/>
            <person name="Petit J.L."/>
            <person name="Porcel B.M."/>
            <person name="Poulsen N."/>
            <person name="Robison M."/>
            <person name="Rychlewski L."/>
            <person name="Rynearson T.A."/>
            <person name="Schmutz J."/>
            <person name="Shapiro H."/>
            <person name="Siaut M."/>
            <person name="Stanley M."/>
            <person name="Sussman M.R."/>
            <person name="Taylor A.R."/>
            <person name="Vardi A."/>
            <person name="von Dassow P."/>
            <person name="Vyverman W."/>
            <person name="Willis A."/>
            <person name="Wyrwicz L.S."/>
            <person name="Rokhsar D.S."/>
            <person name="Weissenbach J."/>
            <person name="Armbrust E.V."/>
            <person name="Green B.R."/>
            <person name="Van de Peer Y."/>
            <person name="Grigoriev I.V."/>
        </authorList>
    </citation>
    <scope>NUCLEOTIDE SEQUENCE [LARGE SCALE GENOMIC DNA]</scope>
    <source>
        <strain evidence="17 18">CCAP 1055/1</strain>
    </source>
</reference>
<comment type="function">
    <text evidence="10">Catalyzes the post-translational addition of a tyrosine to the C-terminal end of detyrosinated alpha-tubulin.</text>
</comment>
<reference evidence="18" key="2">
    <citation type="submission" date="2008-08" db="EMBL/GenBank/DDBJ databases">
        <authorList>
            <consortium name="Diatom Consortium"/>
            <person name="Grigoriev I."/>
            <person name="Grimwood J."/>
            <person name="Kuo A."/>
            <person name="Otillar R.P."/>
            <person name="Salamov A."/>
            <person name="Detter J.C."/>
            <person name="Lindquist E."/>
            <person name="Shapiro H."/>
            <person name="Lucas S."/>
            <person name="Glavina del Rio T."/>
            <person name="Pitluck S."/>
            <person name="Rokhsar D."/>
            <person name="Bowler C."/>
        </authorList>
    </citation>
    <scope>GENOME REANNOTATION</scope>
    <source>
        <strain evidence="18">CCAP 1055/1</strain>
    </source>
</reference>
<comment type="cofactor">
    <cofactor evidence="1">
        <name>Mg(2+)</name>
        <dbReference type="ChEBI" id="CHEBI:18420"/>
    </cofactor>
</comment>
<evidence type="ECO:0000313" key="17">
    <source>
        <dbReference type="EMBL" id="EEC51879.1"/>
    </source>
</evidence>
<dbReference type="eggNOG" id="KOG2157">
    <property type="taxonomic scope" value="Eukaryota"/>
</dbReference>
<dbReference type="SUPFAM" id="SSF56059">
    <property type="entry name" value="Glutathione synthetase ATP-binding domain-like"/>
    <property type="match status" value="1"/>
</dbReference>
<dbReference type="AlphaFoldDB" id="B7FQK0"/>
<keyword evidence="6 14" id="KW-0547">Nucleotide-binding</keyword>
<dbReference type="PANTHER" id="PTHR46570">
    <property type="entry name" value="TUBULIN--TYROSINE LIGASE"/>
    <property type="match status" value="1"/>
</dbReference>
<evidence type="ECO:0000313" key="18">
    <source>
        <dbReference type="Proteomes" id="UP000000759"/>
    </source>
</evidence>
<dbReference type="Gene3D" id="3.30.470.20">
    <property type="entry name" value="ATP-grasp fold, B domain"/>
    <property type="match status" value="1"/>
</dbReference>
<protein>
    <recommendedName>
        <fullName evidence="12">Tubulin--tyrosine ligase</fullName>
        <ecNumber evidence="11">6.3.2.25</ecNumber>
    </recommendedName>
</protein>
<comment type="similarity">
    <text evidence="3">Belongs to the tubulin--tyrosine ligase family.</text>
</comment>
<evidence type="ECO:0000256" key="4">
    <source>
        <dbReference type="ARBA" id="ARBA00011245"/>
    </source>
</evidence>
<feature type="region of interest" description="Disordered" evidence="15">
    <location>
        <begin position="29"/>
        <end position="49"/>
    </location>
</feature>
<dbReference type="RefSeq" id="XP_002177416.1">
    <property type="nucleotide sequence ID" value="XM_002177380.1"/>
</dbReference>
<feature type="domain" description="ATP-grasp" evidence="16">
    <location>
        <begin position="322"/>
        <end position="376"/>
    </location>
</feature>
<organism evidence="17 18">
    <name type="scientific">Phaeodactylum tricornutum (strain CCAP 1055/1)</name>
    <dbReference type="NCBI Taxonomy" id="556484"/>
    <lineage>
        <taxon>Eukaryota</taxon>
        <taxon>Sar</taxon>
        <taxon>Stramenopiles</taxon>
        <taxon>Ochrophyta</taxon>
        <taxon>Bacillariophyta</taxon>
        <taxon>Bacillariophyceae</taxon>
        <taxon>Bacillariophycidae</taxon>
        <taxon>Naviculales</taxon>
        <taxon>Phaeodactylaceae</taxon>
        <taxon>Phaeodactylum</taxon>
    </lineage>
</organism>
<dbReference type="OrthoDB" id="202825at2759"/>
<dbReference type="GO" id="GO:0046872">
    <property type="term" value="F:metal ion binding"/>
    <property type="evidence" value="ECO:0007669"/>
    <property type="project" value="InterPro"/>
</dbReference>
<dbReference type="KEGG" id="pti:PHATRDRAFT_43081"/>
<dbReference type="PROSITE" id="PS50975">
    <property type="entry name" value="ATP_GRASP"/>
    <property type="match status" value="1"/>
</dbReference>
<evidence type="ECO:0000256" key="6">
    <source>
        <dbReference type="ARBA" id="ARBA00022741"/>
    </source>
</evidence>
<dbReference type="HOGENOM" id="CLU_630865_0_0_1"/>
<comment type="cofactor">
    <cofactor evidence="2">
        <name>K(+)</name>
        <dbReference type="ChEBI" id="CHEBI:29103"/>
    </cofactor>
</comment>
<comment type="subunit">
    <text evidence="4">Monomer.</text>
</comment>
<dbReference type="EC" id="6.3.2.25" evidence="11"/>
<dbReference type="STRING" id="556484.B7FQK0"/>
<dbReference type="PANTHER" id="PTHR46570:SF1">
    <property type="entry name" value="TUBULIN--TYROSINE LIGASE"/>
    <property type="match status" value="1"/>
</dbReference>
<evidence type="ECO:0000256" key="5">
    <source>
        <dbReference type="ARBA" id="ARBA00022598"/>
    </source>
</evidence>
<evidence type="ECO:0000256" key="1">
    <source>
        <dbReference type="ARBA" id="ARBA00001946"/>
    </source>
</evidence>
<accession>B7FQK0</accession>
<evidence type="ECO:0000256" key="10">
    <source>
        <dbReference type="ARBA" id="ARBA00037791"/>
    </source>
</evidence>
<evidence type="ECO:0000256" key="14">
    <source>
        <dbReference type="PROSITE-ProRule" id="PRU00409"/>
    </source>
</evidence>
<evidence type="ECO:0000256" key="8">
    <source>
        <dbReference type="ARBA" id="ARBA00022842"/>
    </source>
</evidence>
<dbReference type="Proteomes" id="UP000000759">
    <property type="component" value="Chromosome 1"/>
</dbReference>
<dbReference type="GO" id="GO:0005876">
    <property type="term" value="C:spindle microtubule"/>
    <property type="evidence" value="ECO:0007669"/>
    <property type="project" value="TreeGrafter"/>
</dbReference>
<dbReference type="GO" id="GO:0005524">
    <property type="term" value="F:ATP binding"/>
    <property type="evidence" value="ECO:0007669"/>
    <property type="project" value="UniProtKB-UniRule"/>
</dbReference>
<dbReference type="InParanoid" id="B7FQK0"/>
<name>B7FQK0_PHATC</name>